<organism evidence="8 9">
    <name type="scientific">Adineta steineri</name>
    <dbReference type="NCBI Taxonomy" id="433720"/>
    <lineage>
        <taxon>Eukaryota</taxon>
        <taxon>Metazoa</taxon>
        <taxon>Spiralia</taxon>
        <taxon>Gnathifera</taxon>
        <taxon>Rotifera</taxon>
        <taxon>Eurotatoria</taxon>
        <taxon>Bdelloidea</taxon>
        <taxon>Adinetida</taxon>
        <taxon>Adinetidae</taxon>
        <taxon>Adineta</taxon>
    </lineage>
</organism>
<dbReference type="SUPFAM" id="SSF47396">
    <property type="entry name" value="Transcription factor IIA (TFIIA), alpha-helical domain"/>
    <property type="match status" value="1"/>
</dbReference>
<dbReference type="GO" id="GO:0005672">
    <property type="term" value="C:transcription factor TFIIA complex"/>
    <property type="evidence" value="ECO:0007669"/>
    <property type="project" value="InterPro"/>
</dbReference>
<dbReference type="Pfam" id="PF16189">
    <property type="entry name" value="Creatinase_N_2"/>
    <property type="match status" value="1"/>
</dbReference>
<name>A0A815K7Q3_9BILA</name>
<dbReference type="InterPro" id="IPR000587">
    <property type="entry name" value="Creatinase_N"/>
</dbReference>
<evidence type="ECO:0000259" key="7">
    <source>
        <dbReference type="Pfam" id="PF01321"/>
    </source>
</evidence>
<sequence>MTSPSSILLNNLRQLMKSKQYFNDIIHAYIIPTTDPHRNEYVADRFKRREFISQFTGSNGTAVITDKEALLWTDGRYFLQAENELDSTCWKLMRDGTKDVLSITKWLSRNLEKNSFIGCDPQLISINEWQEWEKTFEQSDKQLVPIHKNLIDILWDKQRPELPNNPIWKHELEFAGASISEKLSKVRSKMSEYQVNHLIVHRTDDVAWLFNLRGADIPCNPVFLSFSIVSFDSIKLFVDLNKLSDTLKKDLENENISIYSYDSFYEQLKKHVHSQQSSDKFCTSSSCNHAVETIIPKKQLVLQDDIVYELKAVKNDCEIQGMKQAHYIVFFNGAYLIKQVHTTIGLALEDTLREFLRRQILTSRVVHYILGVFDYIINQKLNSQSVKERKGTNLIFKGHLRSYRGCDQVWTLLSDSLTLTSNTDPSWKTNLTD</sequence>
<dbReference type="GO" id="GO:0046872">
    <property type="term" value="F:metal ion binding"/>
    <property type="evidence" value="ECO:0007669"/>
    <property type="project" value="UniProtKB-KW"/>
</dbReference>
<evidence type="ECO:0000256" key="3">
    <source>
        <dbReference type="ARBA" id="ARBA00022723"/>
    </source>
</evidence>
<dbReference type="OrthoDB" id="9995434at2759"/>
<comment type="subcellular location">
    <subcellularLocation>
        <location evidence="1">Nucleus</location>
    </subcellularLocation>
</comment>
<keyword evidence="5" id="KW-0804">Transcription</keyword>
<protein>
    <recommendedName>
        <fullName evidence="7">Creatinase N-terminal domain-containing protein</fullName>
    </recommendedName>
</protein>
<gene>
    <name evidence="8" type="ORF">VCS650_LOCUS35998</name>
</gene>
<dbReference type="Pfam" id="PF01321">
    <property type="entry name" value="Creatinase_N"/>
    <property type="match status" value="1"/>
</dbReference>
<dbReference type="InterPro" id="IPR029149">
    <property type="entry name" value="Creatin/AminoP/Spt16_N"/>
</dbReference>
<evidence type="ECO:0000256" key="1">
    <source>
        <dbReference type="ARBA" id="ARBA00004123"/>
    </source>
</evidence>
<evidence type="ECO:0000256" key="5">
    <source>
        <dbReference type="ARBA" id="ARBA00023163"/>
    </source>
</evidence>
<evidence type="ECO:0000313" key="9">
    <source>
        <dbReference type="Proteomes" id="UP000663891"/>
    </source>
</evidence>
<accession>A0A815K7Q3</accession>
<feature type="domain" description="Creatinase N-terminal" evidence="7">
    <location>
        <begin position="10"/>
        <end position="148"/>
    </location>
</feature>
<dbReference type="Gene3D" id="3.40.350.10">
    <property type="entry name" value="Creatinase/prolidase N-terminal domain"/>
    <property type="match status" value="2"/>
</dbReference>
<dbReference type="GO" id="GO:0006367">
    <property type="term" value="P:transcription initiation at RNA polymerase II promoter"/>
    <property type="evidence" value="ECO:0007669"/>
    <property type="project" value="InterPro"/>
</dbReference>
<dbReference type="SUPFAM" id="SSF50784">
    <property type="entry name" value="Transcription factor IIA (TFIIA), beta-barrel domain"/>
    <property type="match status" value="1"/>
</dbReference>
<dbReference type="InterPro" id="IPR009088">
    <property type="entry name" value="TFIIA_b-brl"/>
</dbReference>
<keyword evidence="6" id="KW-0539">Nucleus</keyword>
<dbReference type="GO" id="GO:0016787">
    <property type="term" value="F:hydrolase activity"/>
    <property type="evidence" value="ECO:0007669"/>
    <property type="project" value="UniProtKB-KW"/>
</dbReference>
<dbReference type="InterPro" id="IPR050422">
    <property type="entry name" value="X-Pro_aminopeptidase_P"/>
</dbReference>
<evidence type="ECO:0000313" key="8">
    <source>
        <dbReference type="EMBL" id="CAF1391912.1"/>
    </source>
</evidence>
<dbReference type="PANTHER" id="PTHR43763">
    <property type="entry name" value="XAA-PRO AMINOPEPTIDASE 1"/>
    <property type="match status" value="1"/>
</dbReference>
<evidence type="ECO:0000256" key="4">
    <source>
        <dbReference type="ARBA" id="ARBA00022801"/>
    </source>
</evidence>
<dbReference type="FunFam" id="3.40.350.10:FF:000003">
    <property type="entry name" value="Xaa-pro aminopeptidase P"/>
    <property type="match status" value="1"/>
</dbReference>
<keyword evidence="4" id="KW-0378">Hydrolase</keyword>
<dbReference type="Gene3D" id="1.10.287.190">
    <property type="entry name" value="Transcription factor IIA gamma subunit, alpha-helical domain"/>
    <property type="match status" value="1"/>
</dbReference>
<comment type="caution">
    <text evidence="8">The sequence shown here is derived from an EMBL/GenBank/DDBJ whole genome shotgun (WGS) entry which is preliminary data.</text>
</comment>
<dbReference type="SUPFAM" id="SSF53092">
    <property type="entry name" value="Creatinase/prolidase N-terminal domain"/>
    <property type="match status" value="1"/>
</dbReference>
<comment type="similarity">
    <text evidence="2">Belongs to the peptidase M24B family.</text>
</comment>
<reference evidence="8" key="1">
    <citation type="submission" date="2021-02" db="EMBL/GenBank/DDBJ databases">
        <authorList>
            <person name="Nowell W R."/>
        </authorList>
    </citation>
    <scope>NUCLEOTIDE SEQUENCE</scope>
</reference>
<dbReference type="AlphaFoldDB" id="A0A815K7Q3"/>
<evidence type="ECO:0000256" key="2">
    <source>
        <dbReference type="ARBA" id="ARBA00008766"/>
    </source>
</evidence>
<dbReference type="InterPro" id="IPR009083">
    <property type="entry name" value="TFIIA_a-hlx"/>
</dbReference>
<evidence type="ECO:0000256" key="6">
    <source>
        <dbReference type="ARBA" id="ARBA00023242"/>
    </source>
</evidence>
<dbReference type="PANTHER" id="PTHR43763:SF6">
    <property type="entry name" value="XAA-PRO AMINOPEPTIDASE 1"/>
    <property type="match status" value="1"/>
</dbReference>
<dbReference type="Gene3D" id="2.30.18.10">
    <property type="entry name" value="Transcription factor IIA (TFIIA), beta-barrel domain"/>
    <property type="match status" value="1"/>
</dbReference>
<proteinExistence type="inferred from homology"/>
<dbReference type="EMBL" id="CAJNON010000853">
    <property type="protein sequence ID" value="CAF1391912.1"/>
    <property type="molecule type" value="Genomic_DNA"/>
</dbReference>
<dbReference type="Proteomes" id="UP000663891">
    <property type="component" value="Unassembled WGS sequence"/>
</dbReference>
<keyword evidence="3" id="KW-0479">Metal-binding</keyword>